<dbReference type="AlphaFoldDB" id="A0A7J0DLE4"/>
<evidence type="ECO:0000313" key="2">
    <source>
        <dbReference type="EMBL" id="GFS37306.1"/>
    </source>
</evidence>
<keyword evidence="1" id="KW-0812">Transmembrane</keyword>
<keyword evidence="1" id="KW-0472">Membrane</keyword>
<proteinExistence type="predicted"/>
<evidence type="ECO:0000313" key="3">
    <source>
        <dbReference type="Proteomes" id="UP000585474"/>
    </source>
</evidence>
<sequence>MSSTNLHEKQRMFKYVCMVILGVLSGGTLIKLDSPQMDGGCEIRPSGIIRADAAKAVTQAAVASGQGQPRTTSMRHMTASTRLQSQPQAVAARAGQQKRPGAAAWQLQREGTAVSNLWLVAAMAQAILVSSSSKEKKKKVAVAVGKQPCDSQQQTQSRLQGPGCAIAAATAVQEQRSSKGTTRRSRAARQVAAGVSNQCRCALGQQRCSKMHWASAAWDLDP</sequence>
<feature type="transmembrane region" description="Helical" evidence="1">
    <location>
        <begin position="12"/>
        <end position="30"/>
    </location>
</feature>
<organism evidence="2 3">
    <name type="scientific">Actinidia rufa</name>
    <dbReference type="NCBI Taxonomy" id="165716"/>
    <lineage>
        <taxon>Eukaryota</taxon>
        <taxon>Viridiplantae</taxon>
        <taxon>Streptophyta</taxon>
        <taxon>Embryophyta</taxon>
        <taxon>Tracheophyta</taxon>
        <taxon>Spermatophyta</taxon>
        <taxon>Magnoliopsida</taxon>
        <taxon>eudicotyledons</taxon>
        <taxon>Gunneridae</taxon>
        <taxon>Pentapetalae</taxon>
        <taxon>asterids</taxon>
        <taxon>Ericales</taxon>
        <taxon>Actinidiaceae</taxon>
        <taxon>Actinidia</taxon>
    </lineage>
</organism>
<dbReference type="Proteomes" id="UP000585474">
    <property type="component" value="Unassembled WGS sequence"/>
</dbReference>
<comment type="caution">
    <text evidence="2">The sequence shown here is derived from an EMBL/GenBank/DDBJ whole genome shotgun (WGS) entry which is preliminary data.</text>
</comment>
<accession>A0A7J0DLE4</accession>
<dbReference type="EMBL" id="BJWL01000277">
    <property type="protein sequence ID" value="GFS37306.1"/>
    <property type="molecule type" value="Genomic_DNA"/>
</dbReference>
<reference evidence="3" key="1">
    <citation type="submission" date="2019-07" db="EMBL/GenBank/DDBJ databases">
        <title>De Novo Assembly of kiwifruit Actinidia rufa.</title>
        <authorList>
            <person name="Sugita-Konishi S."/>
            <person name="Sato K."/>
            <person name="Mori E."/>
            <person name="Abe Y."/>
            <person name="Kisaki G."/>
            <person name="Hamano K."/>
            <person name="Suezawa K."/>
            <person name="Otani M."/>
            <person name="Fukuda T."/>
            <person name="Manabe T."/>
            <person name="Gomi K."/>
            <person name="Tabuchi M."/>
            <person name="Akimitsu K."/>
            <person name="Kataoka I."/>
        </authorList>
    </citation>
    <scope>NUCLEOTIDE SEQUENCE [LARGE SCALE GENOMIC DNA]</scope>
    <source>
        <strain evidence="3">cv. Fuchu</strain>
    </source>
</reference>
<keyword evidence="3" id="KW-1185">Reference proteome</keyword>
<name>A0A7J0DLE4_9ERIC</name>
<protein>
    <submittedName>
        <fullName evidence="2">Uncharacterized protein</fullName>
    </submittedName>
</protein>
<evidence type="ECO:0000256" key="1">
    <source>
        <dbReference type="SAM" id="Phobius"/>
    </source>
</evidence>
<keyword evidence="1" id="KW-1133">Transmembrane helix</keyword>
<gene>
    <name evidence="2" type="ORF">Acr_00g0051280</name>
</gene>